<evidence type="ECO:0000313" key="3">
    <source>
        <dbReference type="EMBL" id="MBU2873833.1"/>
    </source>
</evidence>
<dbReference type="PANTHER" id="PTHR42948:SF1">
    <property type="entry name" value="TRANSPORTER"/>
    <property type="match status" value="1"/>
</dbReference>
<feature type="compositionally biased region" description="Basic and acidic residues" evidence="1">
    <location>
        <begin position="530"/>
        <end position="541"/>
    </location>
</feature>
<feature type="transmembrane region" description="Helical" evidence="2">
    <location>
        <begin position="153"/>
        <end position="170"/>
    </location>
</feature>
<feature type="transmembrane region" description="Helical" evidence="2">
    <location>
        <begin position="262"/>
        <end position="283"/>
    </location>
</feature>
<feature type="transmembrane region" description="Helical" evidence="2">
    <location>
        <begin position="319"/>
        <end position="343"/>
    </location>
</feature>
<feature type="transmembrane region" description="Helical" evidence="2">
    <location>
        <begin position="96"/>
        <end position="125"/>
    </location>
</feature>
<keyword evidence="2" id="KW-0472">Membrane</keyword>
<organism evidence="3 4">
    <name type="scientific">Marinobacter salexigens</name>
    <dbReference type="NCBI Taxonomy" id="1925763"/>
    <lineage>
        <taxon>Bacteria</taxon>
        <taxon>Pseudomonadati</taxon>
        <taxon>Pseudomonadota</taxon>
        <taxon>Gammaproteobacteria</taxon>
        <taxon>Pseudomonadales</taxon>
        <taxon>Marinobacteraceae</taxon>
        <taxon>Marinobacter</taxon>
    </lineage>
</organism>
<accession>A0ABS6A992</accession>
<gene>
    <name evidence="3" type="ORF">KO508_07375</name>
</gene>
<dbReference type="RefSeq" id="WP_216007707.1">
    <property type="nucleotide sequence ID" value="NZ_JAHKPV010000007.1"/>
</dbReference>
<keyword evidence="4" id="KW-1185">Reference proteome</keyword>
<feature type="transmembrane region" description="Helical" evidence="2">
    <location>
        <begin position="182"/>
        <end position="204"/>
    </location>
</feature>
<feature type="transmembrane region" description="Helical" evidence="2">
    <location>
        <begin position="389"/>
        <end position="409"/>
    </location>
</feature>
<evidence type="ECO:0000256" key="1">
    <source>
        <dbReference type="SAM" id="MobiDB-lite"/>
    </source>
</evidence>
<name>A0ABS6A992_9GAMM</name>
<evidence type="ECO:0000256" key="2">
    <source>
        <dbReference type="SAM" id="Phobius"/>
    </source>
</evidence>
<dbReference type="PANTHER" id="PTHR42948">
    <property type="entry name" value="TRANSPORTER"/>
    <property type="match status" value="1"/>
</dbReference>
<feature type="transmembrane region" description="Helical" evidence="2">
    <location>
        <begin position="355"/>
        <end position="377"/>
    </location>
</feature>
<dbReference type="CDD" id="cd10336">
    <property type="entry name" value="SLC6sbd_Tyt1-Like"/>
    <property type="match status" value="1"/>
</dbReference>
<feature type="transmembrane region" description="Helical" evidence="2">
    <location>
        <begin position="18"/>
        <end position="39"/>
    </location>
</feature>
<protein>
    <submittedName>
        <fullName evidence="3">Sodium-dependent transporter</fullName>
    </submittedName>
</protein>
<keyword evidence="2" id="KW-0812">Transmembrane</keyword>
<dbReference type="InterPro" id="IPR000175">
    <property type="entry name" value="Na/ntran_symport"/>
</dbReference>
<evidence type="ECO:0000313" key="4">
    <source>
        <dbReference type="Proteomes" id="UP000753376"/>
    </source>
</evidence>
<comment type="caution">
    <text evidence="3">The sequence shown here is derived from an EMBL/GenBank/DDBJ whole genome shotgun (WGS) entry which is preliminary data.</text>
</comment>
<feature type="transmembrane region" description="Helical" evidence="2">
    <location>
        <begin position="45"/>
        <end position="64"/>
    </location>
</feature>
<feature type="region of interest" description="Disordered" evidence="1">
    <location>
        <begin position="478"/>
        <end position="541"/>
    </location>
</feature>
<proteinExistence type="predicted"/>
<dbReference type="PROSITE" id="PS50267">
    <property type="entry name" value="NA_NEUROTRAN_SYMP_3"/>
    <property type="match status" value="1"/>
</dbReference>
<dbReference type="EMBL" id="JAHKPV010000007">
    <property type="protein sequence ID" value="MBU2873833.1"/>
    <property type="molecule type" value="Genomic_DNA"/>
</dbReference>
<feature type="transmembrane region" description="Helical" evidence="2">
    <location>
        <begin position="224"/>
        <end position="250"/>
    </location>
</feature>
<feature type="compositionally biased region" description="Low complexity" evidence="1">
    <location>
        <begin position="486"/>
        <end position="497"/>
    </location>
</feature>
<dbReference type="NCBIfam" id="NF037979">
    <property type="entry name" value="Na_transp"/>
    <property type="match status" value="1"/>
</dbReference>
<dbReference type="Pfam" id="PF00209">
    <property type="entry name" value="SNF"/>
    <property type="match status" value="2"/>
</dbReference>
<feature type="transmembrane region" description="Helical" evidence="2">
    <location>
        <begin position="429"/>
        <end position="451"/>
    </location>
</feature>
<sequence>MPTPYQTHIGSFTRKTTFFWAAVGATVGLANLWQFPYLASLHGGGLFILLYLGCLLLVTLPLMVTEAVIGRHARHGIVLAMDGLIRSAKRSRLWMAVGRLSVVSAFFVLSFTAVFGAIALAYVFFGATSKFSGVDQASATGILAGLVSDPREFRVFMGWHAFFLIMVLWVSGQGVVGGLERAYRIVVPATLVLLMALFGLAAWYGKIDAASSKIIEMHPQDLTWASLSAALFHAFYTLGLGMGVWAVLGAYTTPHTQLKRSILAVVLMDTLVAILAGLMIFAMATQSNVFDGERGFSLLFISLPVALSELASSQFIITAVFLVVVMIVWSTSLALLEPVVGWFREWTAAPRGLSVILVGLAVWLAGLVSLFSFNLWAEYLVGGATVFRWLELLTGGLMIPLVAVLIAFFTGWGLTRNLSKTMLGKTPGIFGAIWFWVMRLVLPLAVVYIGIHYTASSLGSLCDNGSEAFWCEPAPEMVEREGGGEASESVGAGESGSNPDKSTDETGELLPAEQAPENKPAQPQLGPESAPKDDDILYHSV</sequence>
<keyword evidence="2" id="KW-1133">Transmembrane helix</keyword>
<dbReference type="InterPro" id="IPR047218">
    <property type="entry name" value="YocR/YhdH-like"/>
</dbReference>
<dbReference type="Proteomes" id="UP000753376">
    <property type="component" value="Unassembled WGS sequence"/>
</dbReference>
<reference evidence="3 4" key="1">
    <citation type="submission" date="2021-05" db="EMBL/GenBank/DDBJ databases">
        <title>Draft genomes of bacteria isolated from model marine particles.</title>
        <authorList>
            <person name="Datta M.S."/>
            <person name="Schwartzman J.A."/>
            <person name="Enke T.N."/>
            <person name="Saavedra J."/>
            <person name="Cermak N."/>
            <person name="Cordero O.X."/>
        </authorList>
    </citation>
    <scope>NUCLEOTIDE SEQUENCE [LARGE SCALE GENOMIC DNA]</scope>
    <source>
        <strain evidence="3 4">D2M19</strain>
    </source>
</reference>